<organism evidence="1 2">
    <name type="scientific">Ponticaulis profundi</name>
    <dbReference type="NCBI Taxonomy" id="2665222"/>
    <lineage>
        <taxon>Bacteria</taxon>
        <taxon>Pseudomonadati</taxon>
        <taxon>Pseudomonadota</taxon>
        <taxon>Alphaproteobacteria</taxon>
        <taxon>Hyphomonadales</taxon>
        <taxon>Hyphomonadaceae</taxon>
        <taxon>Ponticaulis</taxon>
    </lineage>
</organism>
<dbReference type="Proteomes" id="UP001596303">
    <property type="component" value="Unassembled WGS sequence"/>
</dbReference>
<protein>
    <recommendedName>
        <fullName evidence="3">Transposase</fullName>
    </recommendedName>
</protein>
<dbReference type="EMBL" id="JBHSSW010000008">
    <property type="protein sequence ID" value="MFC6197854.1"/>
    <property type="molecule type" value="Genomic_DNA"/>
</dbReference>
<keyword evidence="2" id="KW-1185">Reference proteome</keyword>
<evidence type="ECO:0000313" key="2">
    <source>
        <dbReference type="Proteomes" id="UP001596303"/>
    </source>
</evidence>
<proteinExistence type="predicted"/>
<sequence>MSAVLHAILGCTPDKEAINVRSLAFQSKIDAIEAAYRIAERRLQLWDYETVARDFCTLVQLTVPLVDFAFHFPKAKSFSEQIRILHRNKTSAIEQLTKAMVNP</sequence>
<accession>A0ABW1S9J6</accession>
<evidence type="ECO:0008006" key="3">
    <source>
        <dbReference type="Google" id="ProtNLM"/>
    </source>
</evidence>
<reference evidence="2" key="1">
    <citation type="journal article" date="2019" name="Int. J. Syst. Evol. Microbiol.">
        <title>The Global Catalogue of Microorganisms (GCM) 10K type strain sequencing project: providing services to taxonomists for standard genome sequencing and annotation.</title>
        <authorList>
            <consortium name="The Broad Institute Genomics Platform"/>
            <consortium name="The Broad Institute Genome Sequencing Center for Infectious Disease"/>
            <person name="Wu L."/>
            <person name="Ma J."/>
        </authorList>
    </citation>
    <scope>NUCLEOTIDE SEQUENCE [LARGE SCALE GENOMIC DNA]</scope>
    <source>
        <strain evidence="2">CGMCC-1.15741</strain>
    </source>
</reference>
<dbReference type="RefSeq" id="WP_377377346.1">
    <property type="nucleotide sequence ID" value="NZ_JBHSSW010000008.1"/>
</dbReference>
<comment type="caution">
    <text evidence="1">The sequence shown here is derived from an EMBL/GenBank/DDBJ whole genome shotgun (WGS) entry which is preliminary data.</text>
</comment>
<evidence type="ECO:0000313" key="1">
    <source>
        <dbReference type="EMBL" id="MFC6197854.1"/>
    </source>
</evidence>
<name>A0ABW1S9J6_9PROT</name>
<gene>
    <name evidence="1" type="ORF">ACFQDM_07180</name>
</gene>